<proteinExistence type="predicted"/>
<feature type="domain" description="Alpha/beta hydrolase fold-3" evidence="2">
    <location>
        <begin position="117"/>
        <end position="253"/>
    </location>
</feature>
<dbReference type="SUPFAM" id="SSF53474">
    <property type="entry name" value="alpha/beta-Hydrolases"/>
    <property type="match status" value="1"/>
</dbReference>
<evidence type="ECO:0000313" key="4">
    <source>
        <dbReference type="Proteomes" id="UP000756132"/>
    </source>
</evidence>
<feature type="compositionally biased region" description="Basic and acidic residues" evidence="1">
    <location>
        <begin position="42"/>
        <end position="73"/>
    </location>
</feature>
<accession>A0A9Q8P3A3</accession>
<organism evidence="3 4">
    <name type="scientific">Passalora fulva</name>
    <name type="common">Tomato leaf mold</name>
    <name type="synonym">Cladosporium fulvum</name>
    <dbReference type="NCBI Taxonomy" id="5499"/>
    <lineage>
        <taxon>Eukaryota</taxon>
        <taxon>Fungi</taxon>
        <taxon>Dikarya</taxon>
        <taxon>Ascomycota</taxon>
        <taxon>Pezizomycotina</taxon>
        <taxon>Dothideomycetes</taxon>
        <taxon>Dothideomycetidae</taxon>
        <taxon>Mycosphaerellales</taxon>
        <taxon>Mycosphaerellaceae</taxon>
        <taxon>Fulvia</taxon>
    </lineage>
</organism>
<dbReference type="OMA" id="SPIHFFR"/>
<keyword evidence="4" id="KW-1185">Reference proteome</keyword>
<reference evidence="3" key="1">
    <citation type="submission" date="2021-12" db="EMBL/GenBank/DDBJ databases">
        <authorList>
            <person name="Zaccaron A."/>
            <person name="Stergiopoulos I."/>
        </authorList>
    </citation>
    <scope>NUCLEOTIDE SEQUENCE</scope>
    <source>
        <strain evidence="3">Race5_Kim</strain>
    </source>
</reference>
<evidence type="ECO:0000259" key="2">
    <source>
        <dbReference type="Pfam" id="PF07859"/>
    </source>
</evidence>
<reference evidence="3" key="2">
    <citation type="journal article" date="2022" name="Microb. Genom.">
        <title>A chromosome-scale genome assembly of the tomato pathogen Cladosporium fulvum reveals a compartmentalized genome architecture and the presence of a dispensable chromosome.</title>
        <authorList>
            <person name="Zaccaron A.Z."/>
            <person name="Chen L.H."/>
            <person name="Samaras A."/>
            <person name="Stergiopoulos I."/>
        </authorList>
    </citation>
    <scope>NUCLEOTIDE SEQUENCE</scope>
    <source>
        <strain evidence="3">Race5_Kim</strain>
    </source>
</reference>
<dbReference type="GeneID" id="71980586"/>
<dbReference type="InterPro" id="IPR013094">
    <property type="entry name" value="AB_hydrolase_3"/>
</dbReference>
<dbReference type="GO" id="GO:0016787">
    <property type="term" value="F:hydrolase activity"/>
    <property type="evidence" value="ECO:0007669"/>
    <property type="project" value="InterPro"/>
</dbReference>
<dbReference type="Proteomes" id="UP000756132">
    <property type="component" value="Chromosome 1"/>
</dbReference>
<dbReference type="Pfam" id="PF07859">
    <property type="entry name" value="Abhydrolase_3"/>
    <property type="match status" value="1"/>
</dbReference>
<sequence length="414" mass="45478">MRLKEDKPQSPQEIESAKQEQLKTGKRKEELESASESVVGADRQEVGNHDDHIKELQQEGAKEKQKEHPEGKSVHKPLQSTASSSGAGSVLLYLPRKPSVEDNAEDASNISILQSTPNAHIVKINYRASDKAQFPTPIHDVLAGHDWVVSNLLVKRAITRPGRSEHVGKIAVCGELLGGGLATTLALTECRIGESGIIAAAVNNPITDWVELGGNDSDASTADQQLELQDLLKQRGALFRKPEHYYDPFASPILFFRSAGLDVPGHIEGKPMDDMDELSRLERMEYLHEHGIFADLVKSESLEDALVTVTRRKATRRYPSKTLGLRLPPFRVSGGKGSVLSTSTMEMVMQLRKSYERQIDAGVLRNVSAVAGTMSVDAMLQHEQHSGLGSWDATKCGRARMQQAAQWLAQKLSL</sequence>
<dbReference type="Gene3D" id="3.40.50.1820">
    <property type="entry name" value="alpha/beta hydrolase"/>
    <property type="match status" value="1"/>
</dbReference>
<dbReference type="RefSeq" id="XP_047755917.1">
    <property type="nucleotide sequence ID" value="XM_047899856.1"/>
</dbReference>
<dbReference type="AlphaFoldDB" id="A0A9Q8P3A3"/>
<gene>
    <name evidence="3" type="ORF">CLAFUR5_00708</name>
</gene>
<evidence type="ECO:0000256" key="1">
    <source>
        <dbReference type="SAM" id="MobiDB-lite"/>
    </source>
</evidence>
<dbReference type="KEGG" id="ffu:CLAFUR5_00708"/>
<protein>
    <recommendedName>
        <fullName evidence="2">Alpha/beta hydrolase fold-3 domain-containing protein</fullName>
    </recommendedName>
</protein>
<dbReference type="EMBL" id="CP090163">
    <property type="protein sequence ID" value="UJO11551.1"/>
    <property type="molecule type" value="Genomic_DNA"/>
</dbReference>
<dbReference type="OrthoDB" id="5396420at2759"/>
<name>A0A9Q8P3A3_PASFU</name>
<dbReference type="InterPro" id="IPR029058">
    <property type="entry name" value="AB_hydrolase_fold"/>
</dbReference>
<feature type="compositionally biased region" description="Basic and acidic residues" evidence="1">
    <location>
        <begin position="15"/>
        <end position="31"/>
    </location>
</feature>
<evidence type="ECO:0000313" key="3">
    <source>
        <dbReference type="EMBL" id="UJO11551.1"/>
    </source>
</evidence>
<feature type="region of interest" description="Disordered" evidence="1">
    <location>
        <begin position="1"/>
        <end position="85"/>
    </location>
</feature>